<proteinExistence type="predicted"/>
<dbReference type="EMBL" id="FODE01000057">
    <property type="protein sequence ID" value="SEO27579.1"/>
    <property type="molecule type" value="Genomic_DNA"/>
</dbReference>
<evidence type="ECO:0000313" key="2">
    <source>
        <dbReference type="Proteomes" id="UP000199054"/>
    </source>
</evidence>
<dbReference type="SUPFAM" id="SSF143744">
    <property type="entry name" value="GlcG-like"/>
    <property type="match status" value="1"/>
</dbReference>
<sequence>MAGHDRRCGAWRFGSMHKMRAIPLTTPWLRLMTARLAGYLEGEAVGGIGISSGTSAQDRDVAEAAIAAWAAV</sequence>
<dbReference type="STRING" id="34002.SAMN04489859_105713"/>
<protein>
    <submittedName>
        <fullName evidence="1">Uncharacterized protein</fullName>
    </submittedName>
</protein>
<reference evidence="1 2" key="1">
    <citation type="submission" date="2016-10" db="EMBL/GenBank/DDBJ databases">
        <authorList>
            <person name="de Groot N.N."/>
        </authorList>
    </citation>
    <scope>NUCLEOTIDE SEQUENCE [LARGE SCALE GENOMIC DNA]</scope>
    <source>
        <strain evidence="1 2">DSM 8512</strain>
    </source>
</reference>
<dbReference type="AlphaFoldDB" id="A0A1H8NDN4"/>
<dbReference type="Gene3D" id="3.30.450.150">
    <property type="entry name" value="Haem-degrading domain"/>
    <property type="match status" value="1"/>
</dbReference>
<evidence type="ECO:0000313" key="1">
    <source>
        <dbReference type="EMBL" id="SEO27579.1"/>
    </source>
</evidence>
<dbReference type="RefSeq" id="WP_090617357.1">
    <property type="nucleotide sequence ID" value="NZ_FODE01000057.1"/>
</dbReference>
<dbReference type="Proteomes" id="UP000199054">
    <property type="component" value="Unassembled WGS sequence"/>
</dbReference>
<dbReference type="InterPro" id="IPR038084">
    <property type="entry name" value="PduO/GlcC-like_sf"/>
</dbReference>
<organism evidence="1 2">
    <name type="scientific">Paracoccus alcaliphilus</name>
    <dbReference type="NCBI Taxonomy" id="34002"/>
    <lineage>
        <taxon>Bacteria</taxon>
        <taxon>Pseudomonadati</taxon>
        <taxon>Pseudomonadota</taxon>
        <taxon>Alphaproteobacteria</taxon>
        <taxon>Rhodobacterales</taxon>
        <taxon>Paracoccaceae</taxon>
        <taxon>Paracoccus</taxon>
    </lineage>
</organism>
<name>A0A1H8NDN4_9RHOB</name>
<accession>A0A1H8NDN4</accession>
<keyword evidence="2" id="KW-1185">Reference proteome</keyword>
<gene>
    <name evidence="1" type="ORF">SAMN04489859_105713</name>
</gene>